<dbReference type="RefSeq" id="WP_161863645.1">
    <property type="nucleotide sequence ID" value="NZ_CP046620.1"/>
</dbReference>
<evidence type="ECO:0000259" key="1">
    <source>
        <dbReference type="SMART" id="SM00460"/>
    </source>
</evidence>
<dbReference type="AlphaFoldDB" id="A0A6P1T2E7"/>
<dbReference type="Pfam" id="PF01841">
    <property type="entry name" value="Transglut_core"/>
    <property type="match status" value="1"/>
</dbReference>
<dbReference type="PANTHER" id="PTHR33490">
    <property type="entry name" value="BLR5614 PROTEIN-RELATED"/>
    <property type="match status" value="1"/>
</dbReference>
<evidence type="ECO:0000313" key="3">
    <source>
        <dbReference type="Proteomes" id="UP000464495"/>
    </source>
</evidence>
<dbReference type="InterPro" id="IPR038765">
    <property type="entry name" value="Papain-like_cys_pep_sf"/>
</dbReference>
<dbReference type="SUPFAM" id="SSF54001">
    <property type="entry name" value="Cysteine proteinases"/>
    <property type="match status" value="1"/>
</dbReference>
<name>A0A6P1T2E7_9RHOB</name>
<protein>
    <submittedName>
        <fullName evidence="2">Transglutaminase family protein</fullName>
    </submittedName>
</protein>
<accession>A0A6P1T2E7</accession>
<proteinExistence type="predicted"/>
<dbReference type="KEGG" id="amaq:GO499_18920"/>
<dbReference type="InterPro" id="IPR002931">
    <property type="entry name" value="Transglutaminase-like"/>
</dbReference>
<dbReference type="Gene3D" id="2.60.40.2250">
    <property type="match status" value="1"/>
</dbReference>
<sequence length="261" mass="28065">MKISIQSELHYHFAAPTDVLLQIEAAMMDDQEVTDGTLNWTGEPEAGQVDGEAGIGRRHWLRASGPFDCSYRAVVETKRKTAELTALQATPLSDLPVGAVSSLMPSYYCPSNAFFAFAQAEFGDLTGGARIAGIRDWISANLEYVPGSSGPETDARDTFVQRQGVCRDFAHLLITLARASAVPARFASVYAPDVVPQDFHAVAEVYLDGAWHLVDATGMATAEEMVRIGVGADAARVAFMTSFGPAEMLSQSVSVERVKEG</sequence>
<reference evidence="2 3" key="1">
    <citation type="submission" date="2019-12" db="EMBL/GenBank/DDBJ databases">
        <title>Complete genome sequence of Algicella marina strain 9Alg 56(T) isolated from the red alga Tichocarpus crinitus.</title>
        <authorList>
            <person name="Kim S.-G."/>
            <person name="Nedashkovskaya O.I."/>
        </authorList>
    </citation>
    <scope>NUCLEOTIDE SEQUENCE [LARGE SCALE GENOMIC DNA]</scope>
    <source>
        <strain evidence="2 3">9Alg 56</strain>
    </source>
</reference>
<dbReference type="Gene3D" id="3.10.620.30">
    <property type="match status" value="1"/>
</dbReference>
<organism evidence="2 3">
    <name type="scientific">Algicella marina</name>
    <dbReference type="NCBI Taxonomy" id="2683284"/>
    <lineage>
        <taxon>Bacteria</taxon>
        <taxon>Pseudomonadati</taxon>
        <taxon>Pseudomonadota</taxon>
        <taxon>Alphaproteobacteria</taxon>
        <taxon>Rhodobacterales</taxon>
        <taxon>Paracoccaceae</taxon>
        <taxon>Algicella</taxon>
    </lineage>
</organism>
<evidence type="ECO:0000313" key="2">
    <source>
        <dbReference type="EMBL" id="QHQ37104.1"/>
    </source>
</evidence>
<keyword evidence="3" id="KW-1185">Reference proteome</keyword>
<dbReference type="EMBL" id="CP046620">
    <property type="protein sequence ID" value="QHQ37104.1"/>
    <property type="molecule type" value="Genomic_DNA"/>
</dbReference>
<feature type="domain" description="Transglutaminase-like" evidence="1">
    <location>
        <begin position="158"/>
        <end position="218"/>
    </location>
</feature>
<dbReference type="PANTHER" id="PTHR33490:SF12">
    <property type="entry name" value="BLL5557 PROTEIN"/>
    <property type="match status" value="1"/>
</dbReference>
<gene>
    <name evidence="2" type="ORF">GO499_18920</name>
</gene>
<dbReference type="Proteomes" id="UP000464495">
    <property type="component" value="Chromosome"/>
</dbReference>
<dbReference type="SMART" id="SM00460">
    <property type="entry name" value="TGc"/>
    <property type="match status" value="1"/>
</dbReference>